<dbReference type="EMBL" id="JALLBG020000138">
    <property type="protein sequence ID" value="KAL3762207.1"/>
    <property type="molecule type" value="Genomic_DNA"/>
</dbReference>
<proteinExistence type="predicted"/>
<evidence type="ECO:0000313" key="2">
    <source>
        <dbReference type="EMBL" id="KAL3762207.1"/>
    </source>
</evidence>
<feature type="compositionally biased region" description="Polar residues" evidence="1">
    <location>
        <begin position="77"/>
        <end position="91"/>
    </location>
</feature>
<evidence type="ECO:0000256" key="1">
    <source>
        <dbReference type="SAM" id="MobiDB-lite"/>
    </source>
</evidence>
<keyword evidence="3" id="KW-1185">Reference proteome</keyword>
<name>A0ABD3MF36_9STRA</name>
<gene>
    <name evidence="2" type="ORF">ACHAWU_004745</name>
</gene>
<feature type="region of interest" description="Disordered" evidence="1">
    <location>
        <begin position="1"/>
        <end position="103"/>
    </location>
</feature>
<protein>
    <submittedName>
        <fullName evidence="2">Uncharacterized protein</fullName>
    </submittedName>
</protein>
<dbReference type="Proteomes" id="UP001530293">
    <property type="component" value="Unassembled WGS sequence"/>
</dbReference>
<organism evidence="2 3">
    <name type="scientific">Discostella pseudostelligera</name>
    <dbReference type="NCBI Taxonomy" id="259834"/>
    <lineage>
        <taxon>Eukaryota</taxon>
        <taxon>Sar</taxon>
        <taxon>Stramenopiles</taxon>
        <taxon>Ochrophyta</taxon>
        <taxon>Bacillariophyta</taxon>
        <taxon>Coscinodiscophyceae</taxon>
        <taxon>Thalassiosirophycidae</taxon>
        <taxon>Stephanodiscales</taxon>
        <taxon>Stephanodiscaceae</taxon>
        <taxon>Discostella</taxon>
    </lineage>
</organism>
<dbReference type="AlphaFoldDB" id="A0ABD3MF36"/>
<accession>A0ABD3MF36</accession>
<comment type="caution">
    <text evidence="2">The sequence shown here is derived from an EMBL/GenBank/DDBJ whole genome shotgun (WGS) entry which is preliminary data.</text>
</comment>
<feature type="compositionally biased region" description="Basic and acidic residues" evidence="1">
    <location>
        <begin position="63"/>
        <end position="74"/>
    </location>
</feature>
<sequence length="290" mass="31848">MPSFPVLSPKNKMKVPRQLLIRTKSKSPSPPTSSTAPGRTTASTAAATHSQSQAPTANTTLPTKKEKTVKEKRLLSSPLSNHKSPTFSNDQNNTTPTPKTKIPRMHRDMRLLCDEFRISDQSRLALRKYDATRLEDFCYMTDEDYTNMMDMQERMGCPIPPLQQRKIRVLLLWARSITDGTQATTTTAVLGEEGAKTVGDRTAATFTSHGTTAISSLTKPGGMEGGSTVPPTPLPPHRTASAASGIIVPSDWEKRFYADLPSLKEELKKMGGEPQLPSWLSSLRIFCGFA</sequence>
<evidence type="ECO:0000313" key="3">
    <source>
        <dbReference type="Proteomes" id="UP001530293"/>
    </source>
</evidence>
<reference evidence="2 3" key="1">
    <citation type="submission" date="2024-10" db="EMBL/GenBank/DDBJ databases">
        <title>Updated reference genomes for cyclostephanoid diatoms.</title>
        <authorList>
            <person name="Roberts W.R."/>
            <person name="Alverson A.J."/>
        </authorList>
    </citation>
    <scope>NUCLEOTIDE SEQUENCE [LARGE SCALE GENOMIC DNA]</scope>
    <source>
        <strain evidence="2 3">AJA232-27</strain>
    </source>
</reference>
<feature type="compositionally biased region" description="Low complexity" evidence="1">
    <location>
        <begin position="32"/>
        <end position="57"/>
    </location>
</feature>